<accession>A0ACB0M2B5</accession>
<dbReference type="Proteomes" id="UP001177021">
    <property type="component" value="Unassembled WGS sequence"/>
</dbReference>
<reference evidence="1" key="1">
    <citation type="submission" date="2023-10" db="EMBL/GenBank/DDBJ databases">
        <authorList>
            <person name="Rodriguez Cubillos JULIANA M."/>
            <person name="De Vega J."/>
        </authorList>
    </citation>
    <scope>NUCLEOTIDE SEQUENCE</scope>
</reference>
<evidence type="ECO:0000313" key="2">
    <source>
        <dbReference type="Proteomes" id="UP001177021"/>
    </source>
</evidence>
<name>A0ACB0M2B5_TRIPR</name>
<sequence>MKKIIMKLCLCNYTYMYFKDFIHSFIRKSASKRTWVPGTWFGFMVDENTHACWVGELWKNASSEDTTQLI</sequence>
<evidence type="ECO:0000313" key="1">
    <source>
        <dbReference type="EMBL" id="CAJ2674759.1"/>
    </source>
</evidence>
<proteinExistence type="predicted"/>
<organism evidence="1 2">
    <name type="scientific">Trifolium pratense</name>
    <name type="common">Red clover</name>
    <dbReference type="NCBI Taxonomy" id="57577"/>
    <lineage>
        <taxon>Eukaryota</taxon>
        <taxon>Viridiplantae</taxon>
        <taxon>Streptophyta</taxon>
        <taxon>Embryophyta</taxon>
        <taxon>Tracheophyta</taxon>
        <taxon>Spermatophyta</taxon>
        <taxon>Magnoliopsida</taxon>
        <taxon>eudicotyledons</taxon>
        <taxon>Gunneridae</taxon>
        <taxon>Pentapetalae</taxon>
        <taxon>rosids</taxon>
        <taxon>fabids</taxon>
        <taxon>Fabales</taxon>
        <taxon>Fabaceae</taxon>
        <taxon>Papilionoideae</taxon>
        <taxon>50 kb inversion clade</taxon>
        <taxon>NPAAA clade</taxon>
        <taxon>Hologalegina</taxon>
        <taxon>IRL clade</taxon>
        <taxon>Trifolieae</taxon>
        <taxon>Trifolium</taxon>
    </lineage>
</organism>
<protein>
    <submittedName>
        <fullName evidence="1">Uncharacterized protein</fullName>
    </submittedName>
</protein>
<dbReference type="EMBL" id="CASHSV030000716">
    <property type="protein sequence ID" value="CAJ2674759.1"/>
    <property type="molecule type" value="Genomic_DNA"/>
</dbReference>
<comment type="caution">
    <text evidence="1">The sequence shown here is derived from an EMBL/GenBank/DDBJ whole genome shotgun (WGS) entry which is preliminary data.</text>
</comment>
<keyword evidence="2" id="KW-1185">Reference proteome</keyword>
<gene>
    <name evidence="1" type="ORF">MILVUS5_LOCUS37938</name>
</gene>